<keyword evidence="1" id="KW-0812">Transmembrane</keyword>
<keyword evidence="1" id="KW-0472">Membrane</keyword>
<proteinExistence type="predicted"/>
<dbReference type="HOGENOM" id="CLU_809212_0_0_1"/>
<keyword evidence="3" id="KW-1185">Reference proteome</keyword>
<feature type="transmembrane region" description="Helical" evidence="1">
    <location>
        <begin position="204"/>
        <end position="227"/>
    </location>
</feature>
<name>A0A0C3AEN7_PILCF</name>
<dbReference type="Proteomes" id="UP000054166">
    <property type="component" value="Unassembled WGS sequence"/>
</dbReference>
<dbReference type="EMBL" id="KN833147">
    <property type="protein sequence ID" value="KIM72243.1"/>
    <property type="molecule type" value="Genomic_DNA"/>
</dbReference>
<evidence type="ECO:0000256" key="1">
    <source>
        <dbReference type="SAM" id="Phobius"/>
    </source>
</evidence>
<evidence type="ECO:0000313" key="2">
    <source>
        <dbReference type="EMBL" id="KIM72243.1"/>
    </source>
</evidence>
<keyword evidence="1" id="KW-1133">Transmembrane helix</keyword>
<feature type="transmembrane region" description="Helical" evidence="1">
    <location>
        <begin position="179"/>
        <end position="198"/>
    </location>
</feature>
<dbReference type="InParanoid" id="A0A0C3AEN7"/>
<reference evidence="3" key="2">
    <citation type="submission" date="2015-01" db="EMBL/GenBank/DDBJ databases">
        <title>Evolutionary Origins and Diversification of the Mycorrhizal Mutualists.</title>
        <authorList>
            <consortium name="DOE Joint Genome Institute"/>
            <consortium name="Mycorrhizal Genomics Consortium"/>
            <person name="Kohler A."/>
            <person name="Kuo A."/>
            <person name="Nagy L.G."/>
            <person name="Floudas D."/>
            <person name="Copeland A."/>
            <person name="Barry K.W."/>
            <person name="Cichocki N."/>
            <person name="Veneault-Fourrey C."/>
            <person name="LaButti K."/>
            <person name="Lindquist E.A."/>
            <person name="Lipzen A."/>
            <person name="Lundell T."/>
            <person name="Morin E."/>
            <person name="Murat C."/>
            <person name="Riley R."/>
            <person name="Ohm R."/>
            <person name="Sun H."/>
            <person name="Tunlid A."/>
            <person name="Henrissat B."/>
            <person name="Grigoriev I.V."/>
            <person name="Hibbett D.S."/>
            <person name="Martin F."/>
        </authorList>
    </citation>
    <scope>NUCLEOTIDE SEQUENCE [LARGE SCALE GENOMIC DNA]</scope>
    <source>
        <strain evidence="3">F 1598</strain>
    </source>
</reference>
<protein>
    <submittedName>
        <fullName evidence="2">Uncharacterized protein</fullName>
    </submittedName>
</protein>
<feature type="transmembrane region" description="Helical" evidence="1">
    <location>
        <begin position="281"/>
        <end position="298"/>
    </location>
</feature>
<feature type="transmembrane region" description="Helical" evidence="1">
    <location>
        <begin position="257"/>
        <end position="275"/>
    </location>
</feature>
<dbReference type="AlphaFoldDB" id="A0A0C3AEN7"/>
<sequence>MKPIKNLDDFLDAIEDDKDTTIVFTSKKHQIDALACHKCPKEGWHSVDPCECHDKKTEKPCPICAITEFADVFHLPLVTVYSNRILKARFYPTEIPLTNPTIRCSFCHLKNRLEIYRRIKRWNISDALFHILNWISLWSVSATLNELWHAQGLDVVILRATKYPRKTWMRCFDGKKDEWRANGIMATMALTAATALFLTISHDAPRLLCLTSITCTFGSTVASATLLTRFHNENAMRLAWFEGGELFVMALSAPSAWLRWGIVTFMGALLTHLWMTQPLSANIVVSILVAFQFILLGYQSYAFRDASQHFNAARPLRIDYPVGNSESGGGEPPGLCEIGEVTV</sequence>
<evidence type="ECO:0000313" key="3">
    <source>
        <dbReference type="Proteomes" id="UP000054166"/>
    </source>
</evidence>
<gene>
    <name evidence="2" type="ORF">PILCRDRAFT_16301</name>
</gene>
<reference evidence="2 3" key="1">
    <citation type="submission" date="2014-04" db="EMBL/GenBank/DDBJ databases">
        <authorList>
            <consortium name="DOE Joint Genome Institute"/>
            <person name="Kuo A."/>
            <person name="Tarkka M."/>
            <person name="Buscot F."/>
            <person name="Kohler A."/>
            <person name="Nagy L.G."/>
            <person name="Floudas D."/>
            <person name="Copeland A."/>
            <person name="Barry K.W."/>
            <person name="Cichocki N."/>
            <person name="Veneault-Fourrey C."/>
            <person name="LaButti K."/>
            <person name="Lindquist E.A."/>
            <person name="Lipzen A."/>
            <person name="Lundell T."/>
            <person name="Morin E."/>
            <person name="Murat C."/>
            <person name="Sun H."/>
            <person name="Tunlid A."/>
            <person name="Henrissat B."/>
            <person name="Grigoriev I.V."/>
            <person name="Hibbett D.S."/>
            <person name="Martin F."/>
            <person name="Nordberg H.P."/>
            <person name="Cantor M.N."/>
            <person name="Hua S.X."/>
        </authorList>
    </citation>
    <scope>NUCLEOTIDE SEQUENCE [LARGE SCALE GENOMIC DNA]</scope>
    <source>
        <strain evidence="2 3">F 1598</strain>
    </source>
</reference>
<accession>A0A0C3AEN7</accession>
<organism evidence="2 3">
    <name type="scientific">Piloderma croceum (strain F 1598)</name>
    <dbReference type="NCBI Taxonomy" id="765440"/>
    <lineage>
        <taxon>Eukaryota</taxon>
        <taxon>Fungi</taxon>
        <taxon>Dikarya</taxon>
        <taxon>Basidiomycota</taxon>
        <taxon>Agaricomycotina</taxon>
        <taxon>Agaricomycetes</taxon>
        <taxon>Agaricomycetidae</taxon>
        <taxon>Atheliales</taxon>
        <taxon>Atheliaceae</taxon>
        <taxon>Piloderma</taxon>
    </lineage>
</organism>